<evidence type="ECO:0000313" key="1">
    <source>
        <dbReference type="Proteomes" id="UP000887565"/>
    </source>
</evidence>
<dbReference type="AlphaFoldDB" id="A0A915K2J0"/>
<protein>
    <submittedName>
        <fullName evidence="2">Secreted protein</fullName>
    </submittedName>
</protein>
<sequence length="88" mass="10208">MSHGIHNTKRTLVALCMNCTLFFNSKFCNLCALVIAQIKRAYSTIRVKFSIDNAYEFKYLTIYQRYHPAKRTLFPTFDPILTAFSCSV</sequence>
<keyword evidence="1" id="KW-1185">Reference proteome</keyword>
<reference evidence="2" key="1">
    <citation type="submission" date="2022-11" db="UniProtKB">
        <authorList>
            <consortium name="WormBaseParasite"/>
        </authorList>
    </citation>
    <scope>IDENTIFICATION</scope>
</reference>
<proteinExistence type="predicted"/>
<accession>A0A915K2J0</accession>
<dbReference type="WBParaSite" id="nRc.2.0.1.t32043-RA">
    <property type="protein sequence ID" value="nRc.2.0.1.t32043-RA"/>
    <property type="gene ID" value="nRc.2.0.1.g32043"/>
</dbReference>
<dbReference type="Proteomes" id="UP000887565">
    <property type="component" value="Unplaced"/>
</dbReference>
<organism evidence="1 2">
    <name type="scientific">Romanomermis culicivorax</name>
    <name type="common">Nematode worm</name>
    <dbReference type="NCBI Taxonomy" id="13658"/>
    <lineage>
        <taxon>Eukaryota</taxon>
        <taxon>Metazoa</taxon>
        <taxon>Ecdysozoa</taxon>
        <taxon>Nematoda</taxon>
        <taxon>Enoplea</taxon>
        <taxon>Dorylaimia</taxon>
        <taxon>Mermithida</taxon>
        <taxon>Mermithoidea</taxon>
        <taxon>Mermithidae</taxon>
        <taxon>Romanomermis</taxon>
    </lineage>
</organism>
<evidence type="ECO:0000313" key="2">
    <source>
        <dbReference type="WBParaSite" id="nRc.2.0.1.t32043-RA"/>
    </source>
</evidence>
<name>A0A915K2J0_ROMCU</name>